<dbReference type="Pfam" id="PF12738">
    <property type="entry name" value="PTCB-BRCT"/>
    <property type="match status" value="1"/>
</dbReference>
<dbReference type="FunFam" id="3.40.50.10190:FF:000048">
    <property type="entry name" value="DNA repair protein Rtt107"/>
    <property type="match status" value="1"/>
</dbReference>
<feature type="compositionally biased region" description="Basic and acidic residues" evidence="1">
    <location>
        <begin position="466"/>
        <end position="482"/>
    </location>
</feature>
<feature type="region of interest" description="Disordered" evidence="1">
    <location>
        <begin position="576"/>
        <end position="605"/>
    </location>
</feature>
<dbReference type="Gene3D" id="3.40.50.10190">
    <property type="entry name" value="BRCT domain"/>
    <property type="match status" value="5"/>
</dbReference>
<feature type="domain" description="BRCT" evidence="2">
    <location>
        <begin position="6"/>
        <end position="97"/>
    </location>
</feature>
<feature type="domain" description="BRCT" evidence="2">
    <location>
        <begin position="342"/>
        <end position="425"/>
    </location>
</feature>
<comment type="caution">
    <text evidence="3">The sequence shown here is derived from an EMBL/GenBank/DDBJ whole genome shotgun (WGS) entry which is preliminary data.</text>
</comment>
<dbReference type="OrthoDB" id="342264at2759"/>
<dbReference type="CDD" id="cd17743">
    <property type="entry name" value="BRCT_BRC1_like_rpt5"/>
    <property type="match status" value="1"/>
</dbReference>
<feature type="domain" description="BRCT" evidence="2">
    <location>
        <begin position="105"/>
        <end position="196"/>
    </location>
</feature>
<dbReference type="AlphaFoldDB" id="A0A232M0V6"/>
<sequence>MAEDDNDVQLFGKCNICVVCSKELDSDAANELAVAAKEQGGEVVVFQPPSAFPPIQEFTHIISSTVDFPAYQNACDALIPVVKPQWLHTSIANKKLLANLRQYNPDPRLFLNDVVVSCGDIPEGDKDAIIGGVLAMGGIYSPRINQQVTHLVDLTTDSDKAKLVLARKLSTKIVLPHWFDDCLKLGKRIDERPYTLPNPEILRVGPTAPIRSAENKHIIGASTLEPSKLPPPAVSSQRRRKLSIFKGKQIMLSSDLGIGSRLLASIEELIQQGRGSITSDLHKADMFICRYREGVDYQMASRLNKDVGNLSWLYHLITHDSWTSPLRRLLHYPISRTGIPGFNGFKISLSNYAGEARAYLENLIAAAGAECTKTLTPENTHLLTAHGNSEKCTAAKEWGLYVVNHLWLEESYTKWKLQPVSDPRYTHFPRRTNLGEIVGQTKLDRSVLEVNFFPATTTQNPSKPKLAPDNRPKTEPKSKSTKQEQVVPIFNDLPSQNAGTPRKGIEGRLVTPVVSRFVAEGKENDIDTPSTSSSRKSKVVATQRLHEIAPDIALYEKEMKRVGGLIYGGRRNDEDLVINPKKRKSTEAQQSDSETDENETKKQKKPKFPPIAIHLLITGFERWVGNLKKEDTDKRQLRELGISVVQEVRKCSHLAAPSILRTPKFVNALAYSPVIVNIDFIIQCLEKNQLVDPSDYLLVDEATEKKIGFKLAEARSRAQDNKNKLLRGYHVCCLESIRGGFDAFKSIVEANGGECTLFRGKVAMGDRAEDHDSGGAEGKSIGNDLYLLSGVSPDQAKLWPRFRRMAIDAGKNPRIVQVNWLLDIAMSQEIRWKDEYELSEDMVDE</sequence>
<name>A0A232M0V6_9EURO</name>
<dbReference type="InterPro" id="IPR053036">
    <property type="entry name" value="CellCycle_DNARepair_Reg"/>
</dbReference>
<dbReference type="GO" id="GO:1990683">
    <property type="term" value="P:DNA double-strand break attachment to nuclear envelope"/>
    <property type="evidence" value="ECO:0007669"/>
    <property type="project" value="TreeGrafter"/>
</dbReference>
<feature type="domain" description="BRCT" evidence="2">
    <location>
        <begin position="634"/>
        <end position="698"/>
    </location>
</feature>
<dbReference type="InterPro" id="IPR001357">
    <property type="entry name" value="BRCT_dom"/>
</dbReference>
<feature type="region of interest" description="Disordered" evidence="1">
    <location>
        <begin position="454"/>
        <end position="507"/>
    </location>
</feature>
<proteinExistence type="predicted"/>
<dbReference type="Pfam" id="PF00533">
    <property type="entry name" value="BRCT"/>
    <property type="match status" value="1"/>
</dbReference>
<evidence type="ECO:0000259" key="2">
    <source>
        <dbReference type="PROSITE" id="PS50172"/>
    </source>
</evidence>
<evidence type="ECO:0000313" key="4">
    <source>
        <dbReference type="Proteomes" id="UP000243515"/>
    </source>
</evidence>
<dbReference type="GO" id="GO:0006302">
    <property type="term" value="P:double-strand break repair"/>
    <property type="evidence" value="ECO:0007669"/>
    <property type="project" value="TreeGrafter"/>
</dbReference>
<protein>
    <recommendedName>
        <fullName evidence="2">BRCT domain-containing protein</fullName>
    </recommendedName>
</protein>
<dbReference type="CDD" id="cd18437">
    <property type="entry name" value="BRCT_BRC1_like_rpt3"/>
    <property type="match status" value="1"/>
</dbReference>
<evidence type="ECO:0000256" key="1">
    <source>
        <dbReference type="SAM" id="MobiDB-lite"/>
    </source>
</evidence>
<dbReference type="SMART" id="SM00292">
    <property type="entry name" value="BRCT"/>
    <property type="match status" value="6"/>
</dbReference>
<dbReference type="CDD" id="cd18436">
    <property type="entry name" value="BRCT_BRC1_like_rpt2"/>
    <property type="match status" value="1"/>
</dbReference>
<dbReference type="Proteomes" id="UP000243515">
    <property type="component" value="Unassembled WGS sequence"/>
</dbReference>
<dbReference type="GO" id="GO:0005634">
    <property type="term" value="C:nucleus"/>
    <property type="evidence" value="ECO:0007669"/>
    <property type="project" value="TreeGrafter"/>
</dbReference>
<reference evidence="3 4" key="1">
    <citation type="journal article" date="2015" name="Environ. Microbiol.">
        <title>Metagenome sequence of Elaphomyces granulatus from sporocarp tissue reveals Ascomycota ectomycorrhizal fingerprints of genome expansion and a Proteobacteria-rich microbiome.</title>
        <authorList>
            <person name="Quandt C.A."/>
            <person name="Kohler A."/>
            <person name="Hesse C.N."/>
            <person name="Sharpton T.J."/>
            <person name="Martin F."/>
            <person name="Spatafora J.W."/>
        </authorList>
    </citation>
    <scope>NUCLEOTIDE SEQUENCE [LARGE SCALE GENOMIC DNA]</scope>
    <source>
        <strain evidence="3 4">OSC145934</strain>
    </source>
</reference>
<dbReference type="GO" id="GO:0035361">
    <property type="term" value="C:Cul8-RING ubiquitin ligase complex"/>
    <property type="evidence" value="ECO:0007669"/>
    <property type="project" value="TreeGrafter"/>
</dbReference>
<dbReference type="EMBL" id="NPHW01003174">
    <property type="protein sequence ID" value="OXV10023.1"/>
    <property type="molecule type" value="Genomic_DNA"/>
</dbReference>
<gene>
    <name evidence="3" type="ORF">Egran_02209</name>
</gene>
<dbReference type="PANTHER" id="PTHR47667:SF1">
    <property type="entry name" value="REGULATOR OF TY1 TRANSPOSITION PROTEIN 107"/>
    <property type="match status" value="1"/>
</dbReference>
<keyword evidence="4" id="KW-1185">Reference proteome</keyword>
<dbReference type="PANTHER" id="PTHR47667">
    <property type="entry name" value="REGULATOR OF TY1 TRANSPOSITION PROTEIN 107"/>
    <property type="match status" value="1"/>
</dbReference>
<dbReference type="PROSITE" id="PS50172">
    <property type="entry name" value="BRCT"/>
    <property type="match status" value="4"/>
</dbReference>
<evidence type="ECO:0000313" key="3">
    <source>
        <dbReference type="EMBL" id="OXV10023.1"/>
    </source>
</evidence>
<accession>A0A232M0V6</accession>
<dbReference type="InterPro" id="IPR036420">
    <property type="entry name" value="BRCT_dom_sf"/>
</dbReference>
<dbReference type="SUPFAM" id="SSF52113">
    <property type="entry name" value="BRCT domain"/>
    <property type="match status" value="5"/>
</dbReference>
<organism evidence="3 4">
    <name type="scientific">Elaphomyces granulatus</name>
    <dbReference type="NCBI Taxonomy" id="519963"/>
    <lineage>
        <taxon>Eukaryota</taxon>
        <taxon>Fungi</taxon>
        <taxon>Dikarya</taxon>
        <taxon>Ascomycota</taxon>
        <taxon>Pezizomycotina</taxon>
        <taxon>Eurotiomycetes</taxon>
        <taxon>Eurotiomycetidae</taxon>
        <taxon>Eurotiales</taxon>
        <taxon>Elaphomycetaceae</taxon>
        <taxon>Elaphomyces</taxon>
    </lineage>
</organism>
<dbReference type="Pfam" id="PF16770">
    <property type="entry name" value="RTT107_BRCT_5"/>
    <property type="match status" value="1"/>
</dbReference>